<evidence type="ECO:0000256" key="9">
    <source>
        <dbReference type="ARBA" id="ARBA00023304"/>
    </source>
</evidence>
<gene>
    <name evidence="11" type="ORF">CDV28_1598</name>
</gene>
<feature type="domain" description="Aconitase A/isopropylmalate dehydratase small subunit swivel" evidence="10">
    <location>
        <begin position="17"/>
        <end position="115"/>
    </location>
</feature>
<name>A0A521FYS8_9BACT</name>
<accession>A0A521FYS8</accession>
<dbReference type="GO" id="GO:0009316">
    <property type="term" value="C:3-isopropylmalate dehydratase complex"/>
    <property type="evidence" value="ECO:0007669"/>
    <property type="project" value="InterPro"/>
</dbReference>
<dbReference type="SUPFAM" id="SSF52016">
    <property type="entry name" value="LeuD/IlvD-like"/>
    <property type="match status" value="1"/>
</dbReference>
<organism evidence="11 12">
    <name type="scientific">Candidatus Electronema aureum</name>
    <dbReference type="NCBI Taxonomy" id="2005002"/>
    <lineage>
        <taxon>Bacteria</taxon>
        <taxon>Pseudomonadati</taxon>
        <taxon>Thermodesulfobacteriota</taxon>
        <taxon>Desulfobulbia</taxon>
        <taxon>Desulfobulbales</taxon>
        <taxon>Desulfobulbaceae</taxon>
        <taxon>Candidatus Electronema</taxon>
    </lineage>
</organism>
<dbReference type="InterPro" id="IPR050075">
    <property type="entry name" value="LeuD"/>
</dbReference>
<evidence type="ECO:0000256" key="3">
    <source>
        <dbReference type="ARBA" id="ARBA00004729"/>
    </source>
</evidence>
<dbReference type="GO" id="GO:0003861">
    <property type="term" value="F:3-isopropylmalate dehydratase activity"/>
    <property type="evidence" value="ECO:0007669"/>
    <property type="project" value="UniProtKB-EC"/>
</dbReference>
<dbReference type="AlphaFoldDB" id="A0A521FYS8"/>
<keyword evidence="9" id="KW-0100">Branched-chain amino acid biosynthesis</keyword>
<dbReference type="PANTHER" id="PTHR43345:SF2">
    <property type="entry name" value="3-ISOPROPYLMALATE DEHYDRATASE SMALL SUBUNIT 1"/>
    <property type="match status" value="1"/>
</dbReference>
<evidence type="ECO:0000256" key="6">
    <source>
        <dbReference type="ARBA" id="ARBA00022430"/>
    </source>
</evidence>
<evidence type="ECO:0000256" key="5">
    <source>
        <dbReference type="ARBA" id="ARBA00011998"/>
    </source>
</evidence>
<keyword evidence="12" id="KW-1185">Reference proteome</keyword>
<dbReference type="Gene3D" id="3.20.19.10">
    <property type="entry name" value="Aconitase, domain 4"/>
    <property type="match status" value="1"/>
</dbReference>
<dbReference type="GO" id="GO:0009098">
    <property type="term" value="P:L-leucine biosynthetic process"/>
    <property type="evidence" value="ECO:0007669"/>
    <property type="project" value="UniProtKB-UniPathway"/>
</dbReference>
<dbReference type="UniPathway" id="UPA00048">
    <property type="reaction ID" value="UER00071"/>
</dbReference>
<dbReference type="InterPro" id="IPR004431">
    <property type="entry name" value="3-IsopropMal_deHydase_ssu"/>
</dbReference>
<dbReference type="Proteomes" id="UP000316238">
    <property type="component" value="Unassembled WGS sequence"/>
</dbReference>
<dbReference type="InterPro" id="IPR015928">
    <property type="entry name" value="Aconitase/3IPM_dehydase_swvl"/>
</dbReference>
<evidence type="ECO:0000259" key="10">
    <source>
        <dbReference type="Pfam" id="PF00694"/>
    </source>
</evidence>
<keyword evidence="8 11" id="KW-0456">Lyase</keyword>
<evidence type="ECO:0000256" key="1">
    <source>
        <dbReference type="ARBA" id="ARBA00000491"/>
    </source>
</evidence>
<proteinExistence type="predicted"/>
<evidence type="ECO:0000313" key="11">
    <source>
        <dbReference type="EMBL" id="TAA73801.1"/>
    </source>
</evidence>
<keyword evidence="7" id="KW-0028">Amino-acid biosynthesis</keyword>
<comment type="caution">
    <text evidence="11">The sequence shown here is derived from an EMBL/GenBank/DDBJ whole genome shotgun (WGS) entry which is preliminary data.</text>
</comment>
<dbReference type="NCBIfam" id="TIGR00171">
    <property type="entry name" value="leuD"/>
    <property type="match status" value="1"/>
</dbReference>
<evidence type="ECO:0000313" key="12">
    <source>
        <dbReference type="Proteomes" id="UP000316238"/>
    </source>
</evidence>
<protein>
    <recommendedName>
        <fullName evidence="5">3-isopropylmalate dehydratase</fullName>
        <ecNumber evidence="5">4.2.1.33</ecNumber>
    </recommendedName>
</protein>
<comment type="function">
    <text evidence="2">Catalyzes the isomerization between 2-isopropylmalate and 3-isopropylmalate, via the formation of 2-isopropylmaleate.</text>
</comment>
<comment type="catalytic activity">
    <reaction evidence="1">
        <text>(2R,3S)-3-isopropylmalate = (2S)-2-isopropylmalate</text>
        <dbReference type="Rhea" id="RHEA:32287"/>
        <dbReference type="ChEBI" id="CHEBI:1178"/>
        <dbReference type="ChEBI" id="CHEBI:35121"/>
        <dbReference type="EC" id="4.2.1.33"/>
    </reaction>
</comment>
<reference evidence="11" key="1">
    <citation type="submission" date="2017-07" db="EMBL/GenBank/DDBJ databases">
        <title>The cable genome - Insights into the physiology and evolution of filamentous bacteria capable of sulfide oxidation via long distance electron transfer.</title>
        <authorList>
            <person name="Thorup C."/>
            <person name="Bjerg J.T."/>
            <person name="Schreiber L."/>
            <person name="Nielsen L.P."/>
            <person name="Kjeldsen K.U."/>
            <person name="Boesen T."/>
            <person name="Boggild A."/>
            <person name="Meysman F."/>
            <person name="Geelhoed J."/>
            <person name="Schramm A."/>
        </authorList>
    </citation>
    <scope>NUCLEOTIDE SEQUENCE [LARGE SCALE GENOMIC DNA]</scope>
    <source>
        <strain evidence="11">GS</strain>
    </source>
</reference>
<sequence length="179" mass="19635">MKQFGGHAYFIDRSDINTDEIIPAKYLTEITKRALQPHLLEDLILDGKEFDTKNPAFQAAEVLVTRSNFGCGSSREHAVWALEVNGINVVIGESFARIFRQNMFNCGILAVELAKADIDRLFSLVGNSSGVKISVDLHADKVLAESGQCGRLECGFSMNAFDKELVAAGGWLAYADGKY</sequence>
<dbReference type="CDD" id="cd01577">
    <property type="entry name" value="IPMI_Swivel"/>
    <property type="match status" value="1"/>
</dbReference>
<dbReference type="EMBL" id="NQJD01000059">
    <property type="protein sequence ID" value="TAA73801.1"/>
    <property type="molecule type" value="Genomic_DNA"/>
</dbReference>
<evidence type="ECO:0000256" key="4">
    <source>
        <dbReference type="ARBA" id="ARBA00011271"/>
    </source>
</evidence>
<dbReference type="PANTHER" id="PTHR43345">
    <property type="entry name" value="3-ISOPROPYLMALATE DEHYDRATASE SMALL SUBUNIT 2-RELATED-RELATED"/>
    <property type="match status" value="1"/>
</dbReference>
<dbReference type="InterPro" id="IPR000573">
    <property type="entry name" value="AconitaseA/IPMdHydase_ssu_swvl"/>
</dbReference>
<comment type="pathway">
    <text evidence="3">Amino-acid biosynthesis; L-leucine biosynthesis; L-leucine from 3-methyl-2-oxobutanoate: step 2/4.</text>
</comment>
<evidence type="ECO:0000256" key="8">
    <source>
        <dbReference type="ARBA" id="ARBA00023239"/>
    </source>
</evidence>
<keyword evidence="6" id="KW-0432">Leucine biosynthesis</keyword>
<evidence type="ECO:0000256" key="2">
    <source>
        <dbReference type="ARBA" id="ARBA00002695"/>
    </source>
</evidence>
<dbReference type="Pfam" id="PF00694">
    <property type="entry name" value="Aconitase_C"/>
    <property type="match status" value="1"/>
</dbReference>
<dbReference type="InterPro" id="IPR033940">
    <property type="entry name" value="IPMI_Swivel"/>
</dbReference>
<comment type="subunit">
    <text evidence="4">Heterodimer of LeuC and LeuD.</text>
</comment>
<evidence type="ECO:0000256" key="7">
    <source>
        <dbReference type="ARBA" id="ARBA00022605"/>
    </source>
</evidence>
<dbReference type="EC" id="4.2.1.33" evidence="5"/>